<feature type="transmembrane region" description="Helical" evidence="1">
    <location>
        <begin position="61"/>
        <end position="86"/>
    </location>
</feature>
<keyword evidence="1" id="KW-0812">Transmembrane</keyword>
<organism evidence="2 3">
    <name type="scientific">Methanocella paludicola (strain DSM 17711 / JCM 13418 / NBRC 101707 / SANAE)</name>
    <dbReference type="NCBI Taxonomy" id="304371"/>
    <lineage>
        <taxon>Archaea</taxon>
        <taxon>Methanobacteriati</taxon>
        <taxon>Methanobacteriota</taxon>
        <taxon>Stenosarchaea group</taxon>
        <taxon>Methanomicrobia</taxon>
        <taxon>Methanocellales</taxon>
        <taxon>Methanocellaceae</taxon>
        <taxon>Methanocella</taxon>
    </lineage>
</organism>
<keyword evidence="1" id="KW-1133">Transmembrane helix</keyword>
<evidence type="ECO:0000313" key="3">
    <source>
        <dbReference type="Proteomes" id="UP000001882"/>
    </source>
</evidence>
<keyword evidence="1" id="KW-0472">Membrane</keyword>
<dbReference type="GeneID" id="8680820"/>
<dbReference type="InParanoid" id="D1YWN2"/>
<keyword evidence="3" id="KW-1185">Reference proteome</keyword>
<reference evidence="3" key="3">
    <citation type="journal article" date="2011" name="PLoS ONE">
        <title>Genome sequence of a mesophilic hydrogenotrophic methanogen Methanocella paludicola, the first cultivated representative of the order Methanocellales.</title>
        <authorList>
            <person name="Sakai S."/>
            <person name="Takaki Y."/>
            <person name="Shimamura S."/>
            <person name="Sekine M."/>
            <person name="Tajima T."/>
            <person name="Kosugi H."/>
            <person name="Ichikawa N."/>
            <person name="Tasumi E."/>
            <person name="Hiraki A.T."/>
            <person name="Shimizu A."/>
            <person name="Kato Y."/>
            <person name="Nishiko R."/>
            <person name="Mori K."/>
            <person name="Fujita N."/>
            <person name="Imachi H."/>
            <person name="Takai K."/>
        </authorList>
    </citation>
    <scope>NUCLEOTIDE SEQUENCE [LARGE SCALE GENOMIC DNA]</scope>
    <source>
        <strain evidence="3">DSM 17711 / JCM 13418 / NBRC 101707 / SANAE</strain>
    </source>
</reference>
<evidence type="ECO:0000256" key="1">
    <source>
        <dbReference type="SAM" id="Phobius"/>
    </source>
</evidence>
<protein>
    <submittedName>
        <fullName evidence="2">Uncharacterized protein</fullName>
    </submittedName>
</protein>
<accession>D1YWN2</accession>
<proteinExistence type="predicted"/>
<dbReference type="STRING" id="304371.MCP_0782"/>
<dbReference type="RefSeq" id="WP_012899534.1">
    <property type="nucleotide sequence ID" value="NC_013665.1"/>
</dbReference>
<dbReference type="EMBL" id="AP011532">
    <property type="protein sequence ID" value="BAI60854.1"/>
    <property type="molecule type" value="Genomic_DNA"/>
</dbReference>
<feature type="transmembrane region" description="Helical" evidence="1">
    <location>
        <begin position="7"/>
        <end position="27"/>
    </location>
</feature>
<name>D1YWN2_METPS</name>
<dbReference type="Pfam" id="PF26161">
    <property type="entry name" value="DUF8044"/>
    <property type="match status" value="1"/>
</dbReference>
<evidence type="ECO:0000313" key="2">
    <source>
        <dbReference type="EMBL" id="BAI60854.1"/>
    </source>
</evidence>
<dbReference type="InterPro" id="IPR058357">
    <property type="entry name" value="DUF8044"/>
</dbReference>
<reference evidence="2 3" key="2">
    <citation type="journal article" date="2008" name="Int. J. Syst. Evol. Microbiol.">
        <title>Methanocella paludicola gen. nov., sp. nov., a methane-producing archaeon, the first isolate of the lineage 'Rice Cluster I', and proposal of the new archaeal order Methanocellales ord. nov.</title>
        <authorList>
            <person name="Sakai S."/>
            <person name="Imachi H."/>
            <person name="Hanada S."/>
            <person name="Ohashi A."/>
            <person name="Harada H."/>
            <person name="Kamagata Y."/>
        </authorList>
    </citation>
    <scope>NUCLEOTIDE SEQUENCE [LARGE SCALE GENOMIC DNA]</scope>
    <source>
        <strain evidence="3">DSM 17711 / JCM 13418 / NBRC 101707 / SANAE</strain>
    </source>
</reference>
<dbReference type="Proteomes" id="UP000001882">
    <property type="component" value="Chromosome"/>
</dbReference>
<reference evidence="2 3" key="1">
    <citation type="journal article" date="2007" name="Appl. Environ. Microbiol.">
        <title>Isolation of key methanogens for global methane emission from rice paddy fields: a novel isolate affiliated with the clone cluster rice cluster I.</title>
        <authorList>
            <person name="Sakai S."/>
            <person name="Imachi H."/>
            <person name="Sekiguchi Y."/>
            <person name="Ohashi A."/>
            <person name="Harada H."/>
            <person name="Kamagata Y."/>
        </authorList>
    </citation>
    <scope>NUCLEOTIDE SEQUENCE [LARGE SCALE GENOMIC DNA]</scope>
    <source>
        <strain evidence="3">DSM 17711 / JCM 13418 / NBRC 101707 / SANAE</strain>
    </source>
</reference>
<dbReference type="KEGG" id="mpd:MCP_0782"/>
<sequence>MTMRSLNVGYIHSIWILTTLAILIYFQSLSIERFFVLYFIGFMVLEKLLRSPEDSPRFTMVMNVIMVIGVFVFIMLMLNVVLTIFIT</sequence>
<gene>
    <name evidence="2" type="ordered locus">MCP_0782</name>
</gene>
<dbReference type="eggNOG" id="arCOG03875">
    <property type="taxonomic scope" value="Archaea"/>
</dbReference>
<dbReference type="AlphaFoldDB" id="D1YWN2"/>